<evidence type="ECO:0000256" key="4">
    <source>
        <dbReference type="ARBA" id="ARBA00023136"/>
    </source>
</evidence>
<evidence type="ECO:0008006" key="9">
    <source>
        <dbReference type="Google" id="ProtNLM"/>
    </source>
</evidence>
<evidence type="ECO:0000313" key="8">
    <source>
        <dbReference type="Proteomes" id="UP001295684"/>
    </source>
</evidence>
<dbReference type="Proteomes" id="UP001295684">
    <property type="component" value="Unassembled WGS sequence"/>
</dbReference>
<feature type="chain" id="PRO_5042105350" description="Membrane transporter protein" evidence="6">
    <location>
        <begin position="31"/>
        <end position="179"/>
    </location>
</feature>
<comment type="subcellular location">
    <subcellularLocation>
        <location evidence="1">Membrane</location>
        <topology evidence="1">Multi-pass membrane protein</topology>
    </subcellularLocation>
</comment>
<proteinExistence type="predicted"/>
<dbReference type="PANTHER" id="PTHR14255:SF3">
    <property type="entry name" value="SULFITE EXPORTER TAUE_SAFE FAMILY PROTEIN 5-RELATED"/>
    <property type="match status" value="1"/>
</dbReference>
<evidence type="ECO:0000313" key="7">
    <source>
        <dbReference type="EMBL" id="CAI2367463.1"/>
    </source>
</evidence>
<sequence length="179" mass="19889">MITGKNLNNRGRSKWSLALCILLLATLVAANETVCQTNQDCNDRYHCNTCKQECERDDLFPLAPFDYFGIVIMAILMSLSIAAGIGGGEIIVPIIKICFGFAQKEASPISQCCIMMAGITRFIINYRKKHPHRNKVPIDYNAAMILLPAIFFGASLGHMLHKLMPNLLQEVLLTAVLVY</sequence>
<dbReference type="GO" id="GO:0016020">
    <property type="term" value="C:membrane"/>
    <property type="evidence" value="ECO:0007669"/>
    <property type="project" value="UniProtKB-SubCell"/>
</dbReference>
<reference evidence="7" key="1">
    <citation type="submission" date="2023-07" db="EMBL/GenBank/DDBJ databases">
        <authorList>
            <consortium name="AG Swart"/>
            <person name="Singh M."/>
            <person name="Singh A."/>
            <person name="Seah K."/>
            <person name="Emmerich C."/>
        </authorList>
    </citation>
    <scope>NUCLEOTIDE SEQUENCE</scope>
    <source>
        <strain evidence="7">DP1</strain>
    </source>
</reference>
<organism evidence="7 8">
    <name type="scientific">Euplotes crassus</name>
    <dbReference type="NCBI Taxonomy" id="5936"/>
    <lineage>
        <taxon>Eukaryota</taxon>
        <taxon>Sar</taxon>
        <taxon>Alveolata</taxon>
        <taxon>Ciliophora</taxon>
        <taxon>Intramacronucleata</taxon>
        <taxon>Spirotrichea</taxon>
        <taxon>Hypotrichia</taxon>
        <taxon>Euplotida</taxon>
        <taxon>Euplotidae</taxon>
        <taxon>Moneuplotes</taxon>
    </lineage>
</organism>
<dbReference type="Pfam" id="PF01925">
    <property type="entry name" value="TauE"/>
    <property type="match status" value="1"/>
</dbReference>
<evidence type="ECO:0000256" key="1">
    <source>
        <dbReference type="ARBA" id="ARBA00004141"/>
    </source>
</evidence>
<keyword evidence="6" id="KW-0732">Signal</keyword>
<keyword evidence="4 5" id="KW-0472">Membrane</keyword>
<dbReference type="PANTHER" id="PTHR14255">
    <property type="entry name" value="CEREBLON"/>
    <property type="match status" value="1"/>
</dbReference>
<dbReference type="GO" id="GO:0031464">
    <property type="term" value="C:Cul4A-RING E3 ubiquitin ligase complex"/>
    <property type="evidence" value="ECO:0007669"/>
    <property type="project" value="TreeGrafter"/>
</dbReference>
<protein>
    <recommendedName>
        <fullName evidence="9">Membrane transporter protein</fullName>
    </recommendedName>
</protein>
<name>A0AAD1UDY6_EUPCR</name>
<evidence type="ECO:0000256" key="6">
    <source>
        <dbReference type="SAM" id="SignalP"/>
    </source>
</evidence>
<evidence type="ECO:0000256" key="5">
    <source>
        <dbReference type="SAM" id="Phobius"/>
    </source>
</evidence>
<feature type="transmembrane region" description="Helical" evidence="5">
    <location>
        <begin position="140"/>
        <end position="160"/>
    </location>
</feature>
<accession>A0AAD1UDY6</accession>
<feature type="transmembrane region" description="Helical" evidence="5">
    <location>
        <begin position="67"/>
        <end position="94"/>
    </location>
</feature>
<dbReference type="EMBL" id="CAMPGE010008570">
    <property type="protein sequence ID" value="CAI2367463.1"/>
    <property type="molecule type" value="Genomic_DNA"/>
</dbReference>
<gene>
    <name evidence="7" type="ORF">ECRASSUSDP1_LOCUS8748</name>
</gene>
<dbReference type="InterPro" id="IPR002781">
    <property type="entry name" value="TM_pro_TauE-like"/>
</dbReference>
<keyword evidence="3 5" id="KW-1133">Transmembrane helix</keyword>
<keyword evidence="8" id="KW-1185">Reference proteome</keyword>
<evidence type="ECO:0000256" key="3">
    <source>
        <dbReference type="ARBA" id="ARBA00022989"/>
    </source>
</evidence>
<keyword evidence="2 5" id="KW-0812">Transmembrane</keyword>
<comment type="caution">
    <text evidence="7">The sequence shown here is derived from an EMBL/GenBank/DDBJ whole genome shotgun (WGS) entry which is preliminary data.</text>
</comment>
<dbReference type="AlphaFoldDB" id="A0AAD1UDY6"/>
<evidence type="ECO:0000256" key="2">
    <source>
        <dbReference type="ARBA" id="ARBA00022692"/>
    </source>
</evidence>
<feature type="signal peptide" evidence="6">
    <location>
        <begin position="1"/>
        <end position="30"/>
    </location>
</feature>
<dbReference type="GO" id="GO:0016567">
    <property type="term" value="P:protein ubiquitination"/>
    <property type="evidence" value="ECO:0007669"/>
    <property type="project" value="TreeGrafter"/>
</dbReference>